<dbReference type="PANTHER" id="PTHR31145:SF2">
    <property type="entry name" value="FLAVIN CARRIER PROTEIN 2"/>
    <property type="match status" value="1"/>
</dbReference>
<evidence type="ECO:0000313" key="11">
    <source>
        <dbReference type="EMBL" id="PVH98019.1"/>
    </source>
</evidence>
<dbReference type="EMBL" id="KZ805423">
    <property type="protein sequence ID" value="PVH98019.1"/>
    <property type="molecule type" value="Genomic_DNA"/>
</dbReference>
<evidence type="ECO:0000256" key="7">
    <source>
        <dbReference type="SAM" id="MobiDB-lite"/>
    </source>
</evidence>
<feature type="transmembrane region" description="Helical" evidence="8">
    <location>
        <begin position="579"/>
        <end position="605"/>
    </location>
</feature>
<reference evidence="11 12" key="1">
    <citation type="journal article" date="2018" name="Sci. Rep.">
        <title>Comparative genomics provides insights into the lifestyle and reveals functional heterogeneity of dark septate endophytic fungi.</title>
        <authorList>
            <person name="Knapp D.G."/>
            <person name="Nemeth J.B."/>
            <person name="Barry K."/>
            <person name="Hainaut M."/>
            <person name="Henrissat B."/>
            <person name="Johnson J."/>
            <person name="Kuo A."/>
            <person name="Lim J.H.P."/>
            <person name="Lipzen A."/>
            <person name="Nolan M."/>
            <person name="Ohm R.A."/>
            <person name="Tamas L."/>
            <person name="Grigoriev I.V."/>
            <person name="Spatafora J.W."/>
            <person name="Nagy L.G."/>
            <person name="Kovacs G.M."/>
        </authorList>
    </citation>
    <scope>NUCLEOTIDE SEQUENCE [LARGE SCALE GENOMIC DNA]</scope>
    <source>
        <strain evidence="11 12">DSE2036</strain>
    </source>
</reference>
<dbReference type="InterPro" id="IPR010308">
    <property type="entry name" value="TRP_C"/>
</dbReference>
<evidence type="ECO:0000256" key="3">
    <source>
        <dbReference type="ARBA" id="ARBA00022692"/>
    </source>
</evidence>
<evidence type="ECO:0000313" key="12">
    <source>
        <dbReference type="Proteomes" id="UP000244855"/>
    </source>
</evidence>
<feature type="transmembrane region" description="Helical" evidence="8">
    <location>
        <begin position="514"/>
        <end position="533"/>
    </location>
</feature>
<sequence length="748" mass="81699">MFPSLSAAVALLAAASLPVASAKERMIESKSLNPCMANSSFSATLFNVVFTPDNRTLTYDVKGVSGINTKVIAEMELIVYGFSAMKQDLKPCDSTELGGLCPMRAGNLEINSNLDISADVMSNIPGIAYTIPDLDASVRIKISDETTKEQLACVEAELSNGHTVQQKAVSWVTAIIAGMGLLASAITSGLGHSNTAAHVAANAMSLFGFFQTQAFFGMVAVPLPPIVAAWTQNFQWTMGIIRVGFLQRLATWYQRSTGGEPTTYLNNLQKTSIEIMKRDVVKRGLESMPRLMTRDAIHESARQVAKVMARSNADNNQILSKGDQRVTLKGIERVGFKAHMETTNIFFTGYCFFIIFVLLVVVGVIAFKYICEALVKAGKMKNDQFTDFRNGWQTVLKGILFRVILIGFPQMMVLCFWELTRRDSAAEVVLAVFTLLTMMGILGWASSKVVRIAQRSIAMHKNPAYILYSDPVALNKWGFLYVQFKAAMYWCIIPLLVYTLVKAMFIGLAQSNGIVQAVALLLIDIGLLIGVCVMRPYMDKKTNGFNIAIAAMNAISALFMFFFSGVIPNLGIVQGVMGVLFFIFNAAFALVLLLMVLVASGFALFTSNPDTRYQPMRDDRGSFIKSQTQLTTELDALGATARGEGKGQHARLDDDDDHLDRQAAAAKEAGFSEHYQPAPPRSPVPQQTSPYGSNNNIPANSPPSYYGNNSPPAAPQTAYGRAGSLKNEAQYRSANNSSPWQRGAGYDH</sequence>
<evidence type="ECO:0000256" key="4">
    <source>
        <dbReference type="ARBA" id="ARBA00022729"/>
    </source>
</evidence>
<feature type="transmembrane region" description="Helical" evidence="8">
    <location>
        <begin position="545"/>
        <end position="567"/>
    </location>
</feature>
<feature type="transmembrane region" description="Helical" evidence="8">
    <location>
        <begin position="486"/>
        <end position="508"/>
    </location>
</feature>
<evidence type="ECO:0000256" key="6">
    <source>
        <dbReference type="ARBA" id="ARBA00023136"/>
    </source>
</evidence>
<feature type="compositionally biased region" description="Polar residues" evidence="7">
    <location>
        <begin position="730"/>
        <end position="740"/>
    </location>
</feature>
<evidence type="ECO:0000256" key="5">
    <source>
        <dbReference type="ARBA" id="ARBA00022989"/>
    </source>
</evidence>
<keyword evidence="12" id="KW-1185">Reference proteome</keyword>
<keyword evidence="4 9" id="KW-0732">Signal</keyword>
<comment type="similarity">
    <text evidence="2">Belongs to the transient receptor potential (TRP) ion channel family.</text>
</comment>
<feature type="compositionally biased region" description="Low complexity" evidence="7">
    <location>
        <begin position="693"/>
        <end position="711"/>
    </location>
</feature>
<gene>
    <name evidence="11" type="ORF">DM02DRAFT_532044</name>
</gene>
<dbReference type="InterPro" id="IPR040241">
    <property type="entry name" value="TRP_Flc/Pkd2-like"/>
</dbReference>
<dbReference type="Pfam" id="PF14558">
    <property type="entry name" value="TRP_N"/>
    <property type="match status" value="1"/>
</dbReference>
<feature type="chain" id="PRO_5016081855" evidence="9">
    <location>
        <begin position="23"/>
        <end position="748"/>
    </location>
</feature>
<dbReference type="PANTHER" id="PTHR31145">
    <property type="entry name" value="INTEGRAL MEMBRANE PROTEIN (AFU_ORTHOLOGUE AFUA_7G01610)"/>
    <property type="match status" value="1"/>
</dbReference>
<feature type="signal peptide" evidence="9">
    <location>
        <begin position="1"/>
        <end position="22"/>
    </location>
</feature>
<evidence type="ECO:0000256" key="1">
    <source>
        <dbReference type="ARBA" id="ARBA00004141"/>
    </source>
</evidence>
<keyword evidence="5 8" id="KW-1133">Transmembrane helix</keyword>
<feature type="transmembrane region" description="Helical" evidence="8">
    <location>
        <begin position="425"/>
        <end position="445"/>
    </location>
</feature>
<dbReference type="SMART" id="SM01320">
    <property type="entry name" value="TRP_N"/>
    <property type="match status" value="1"/>
</dbReference>
<feature type="transmembrane region" description="Helical" evidence="8">
    <location>
        <begin position="399"/>
        <end position="419"/>
    </location>
</feature>
<organism evidence="11 12">
    <name type="scientific">Periconia macrospinosa</name>
    <dbReference type="NCBI Taxonomy" id="97972"/>
    <lineage>
        <taxon>Eukaryota</taxon>
        <taxon>Fungi</taxon>
        <taxon>Dikarya</taxon>
        <taxon>Ascomycota</taxon>
        <taxon>Pezizomycotina</taxon>
        <taxon>Dothideomycetes</taxon>
        <taxon>Pleosporomycetidae</taxon>
        <taxon>Pleosporales</taxon>
        <taxon>Massarineae</taxon>
        <taxon>Periconiaceae</taxon>
        <taxon>Periconia</taxon>
    </lineage>
</organism>
<dbReference type="GO" id="GO:0009272">
    <property type="term" value="P:fungal-type cell wall biogenesis"/>
    <property type="evidence" value="ECO:0007669"/>
    <property type="project" value="TreeGrafter"/>
</dbReference>
<protein>
    <submittedName>
        <fullName evidence="11">TRP-domain-containing protein</fullName>
    </submittedName>
</protein>
<dbReference type="GO" id="GO:0055085">
    <property type="term" value="P:transmembrane transport"/>
    <property type="evidence" value="ECO:0007669"/>
    <property type="project" value="TreeGrafter"/>
</dbReference>
<dbReference type="InterPro" id="IPR032800">
    <property type="entry name" value="TRP_N"/>
</dbReference>
<name>A0A2V1DL97_9PLEO</name>
<comment type="subcellular location">
    <subcellularLocation>
        <location evidence="1">Membrane</location>
        <topology evidence="1">Multi-pass membrane protein</topology>
    </subcellularLocation>
</comment>
<feature type="domain" description="ML-like" evidence="10">
    <location>
        <begin position="25"/>
        <end position="165"/>
    </location>
</feature>
<keyword evidence="6 8" id="KW-0472">Membrane</keyword>
<dbReference type="OrthoDB" id="5212126at2759"/>
<feature type="region of interest" description="Disordered" evidence="7">
    <location>
        <begin position="665"/>
        <end position="748"/>
    </location>
</feature>
<evidence type="ECO:0000256" key="8">
    <source>
        <dbReference type="SAM" id="Phobius"/>
    </source>
</evidence>
<accession>A0A2V1DL97</accession>
<proteinExistence type="inferred from homology"/>
<evidence type="ECO:0000259" key="10">
    <source>
        <dbReference type="SMART" id="SM01320"/>
    </source>
</evidence>
<feature type="transmembrane region" description="Helical" evidence="8">
    <location>
        <begin position="347"/>
        <end position="371"/>
    </location>
</feature>
<dbReference type="STRING" id="97972.A0A2V1DL97"/>
<evidence type="ECO:0000256" key="2">
    <source>
        <dbReference type="ARBA" id="ARBA00010642"/>
    </source>
</evidence>
<dbReference type="GO" id="GO:0016020">
    <property type="term" value="C:membrane"/>
    <property type="evidence" value="ECO:0007669"/>
    <property type="project" value="UniProtKB-SubCell"/>
</dbReference>
<dbReference type="Pfam" id="PF06011">
    <property type="entry name" value="TRP"/>
    <property type="match status" value="1"/>
</dbReference>
<dbReference type="AlphaFoldDB" id="A0A2V1DL97"/>
<dbReference type="Proteomes" id="UP000244855">
    <property type="component" value="Unassembled WGS sequence"/>
</dbReference>
<evidence type="ECO:0000256" key="9">
    <source>
        <dbReference type="SAM" id="SignalP"/>
    </source>
</evidence>
<keyword evidence="3 8" id="KW-0812">Transmembrane</keyword>